<gene>
    <name evidence="1" type="ORF">TTHERM_00117560</name>
</gene>
<name>Q22Z11_TETTS</name>
<keyword evidence="2" id="KW-1185">Reference proteome</keyword>
<evidence type="ECO:0000313" key="2">
    <source>
        <dbReference type="Proteomes" id="UP000009168"/>
    </source>
</evidence>
<dbReference type="HOGENOM" id="CLU_2126086_0_0_1"/>
<reference evidence="2" key="1">
    <citation type="journal article" date="2006" name="PLoS Biol.">
        <title>Macronuclear genome sequence of the ciliate Tetrahymena thermophila, a model eukaryote.</title>
        <authorList>
            <person name="Eisen J.A."/>
            <person name="Coyne R.S."/>
            <person name="Wu M."/>
            <person name="Wu D."/>
            <person name="Thiagarajan M."/>
            <person name="Wortman J.R."/>
            <person name="Badger J.H."/>
            <person name="Ren Q."/>
            <person name="Amedeo P."/>
            <person name="Jones K.M."/>
            <person name="Tallon L.J."/>
            <person name="Delcher A.L."/>
            <person name="Salzberg S.L."/>
            <person name="Silva J.C."/>
            <person name="Haas B.J."/>
            <person name="Majoros W.H."/>
            <person name="Farzad M."/>
            <person name="Carlton J.M."/>
            <person name="Smith R.K. Jr."/>
            <person name="Garg J."/>
            <person name="Pearlman R.E."/>
            <person name="Karrer K.M."/>
            <person name="Sun L."/>
            <person name="Manning G."/>
            <person name="Elde N.C."/>
            <person name="Turkewitz A.P."/>
            <person name="Asai D.J."/>
            <person name="Wilkes D.E."/>
            <person name="Wang Y."/>
            <person name="Cai H."/>
            <person name="Collins K."/>
            <person name="Stewart B.A."/>
            <person name="Lee S.R."/>
            <person name="Wilamowska K."/>
            <person name="Weinberg Z."/>
            <person name="Ruzzo W.L."/>
            <person name="Wloga D."/>
            <person name="Gaertig J."/>
            <person name="Frankel J."/>
            <person name="Tsao C.-C."/>
            <person name="Gorovsky M.A."/>
            <person name="Keeling P.J."/>
            <person name="Waller R.F."/>
            <person name="Patron N.J."/>
            <person name="Cherry J.M."/>
            <person name="Stover N.A."/>
            <person name="Krieger C.J."/>
            <person name="del Toro C."/>
            <person name="Ryder H.F."/>
            <person name="Williamson S.C."/>
            <person name="Barbeau R.A."/>
            <person name="Hamilton E.P."/>
            <person name="Orias E."/>
        </authorList>
    </citation>
    <scope>NUCLEOTIDE SEQUENCE [LARGE SCALE GENOMIC DNA]</scope>
    <source>
        <strain evidence="2">SB210</strain>
    </source>
</reference>
<organism evidence="1 2">
    <name type="scientific">Tetrahymena thermophila (strain SB210)</name>
    <dbReference type="NCBI Taxonomy" id="312017"/>
    <lineage>
        <taxon>Eukaryota</taxon>
        <taxon>Sar</taxon>
        <taxon>Alveolata</taxon>
        <taxon>Ciliophora</taxon>
        <taxon>Intramacronucleata</taxon>
        <taxon>Oligohymenophorea</taxon>
        <taxon>Hymenostomatida</taxon>
        <taxon>Tetrahymenina</taxon>
        <taxon>Tetrahymenidae</taxon>
        <taxon>Tetrahymena</taxon>
    </lineage>
</organism>
<evidence type="ECO:0000313" key="1">
    <source>
        <dbReference type="EMBL" id="EAR90510.1"/>
    </source>
</evidence>
<dbReference type="InParanoid" id="Q22Z11"/>
<accession>Q22Z11</accession>
<proteinExistence type="predicted"/>
<dbReference type="AlphaFoldDB" id="Q22Z11"/>
<dbReference type="Proteomes" id="UP000009168">
    <property type="component" value="Unassembled WGS sequence"/>
</dbReference>
<dbReference type="KEGG" id="tet:TTHERM_00117560"/>
<protein>
    <submittedName>
        <fullName evidence="1">Uncharacterized protein</fullName>
    </submittedName>
</protein>
<dbReference type="GeneID" id="7845708"/>
<dbReference type="RefSeq" id="XP_001010755.1">
    <property type="nucleotide sequence ID" value="XM_001010755.3"/>
</dbReference>
<sequence length="114" mass="13041">MPCGYIESDCAHEASKYLQLYFPVLNAKDGTHQRVVNGLLRCGCGLVLRAKELFNWAKQQGKIVNALGSGLYLVYEENTENGQGHVYVIHNHQKYGNGNYNWDKSKYRVYIQLK</sequence>
<dbReference type="EMBL" id="GG662798">
    <property type="protein sequence ID" value="EAR90510.1"/>
    <property type="molecule type" value="Genomic_DNA"/>
</dbReference>